<accession>A0A0R2X111</accession>
<evidence type="ECO:0000313" key="2">
    <source>
        <dbReference type="EMBL" id="KRP27483.1"/>
    </source>
</evidence>
<dbReference type="Pfam" id="PF00107">
    <property type="entry name" value="ADH_zinc_N"/>
    <property type="match status" value="1"/>
</dbReference>
<sequence length="331" mass="34038">MSTYKAFEVREETEKNFVGTIVEKSALELAEGSVSIEVCYSSVNYKDALSASGSKAVTREYPHVPGIDAAGTVLASTDSNFAVGDEVVVTGYDLGMNTAGGFGQQVTVPGGWVTKLPVGLSLRDSMVLGTAGLTAGLCVNKLLLNGITPEAGKVLVTGATGGVGIIACALLVKLGFEVVASTGKLAETAKLTALGVSEVISREAFSEENPRPMLKESYAAAVDVAGGTTLVNVIKSLSYGGSVAACGLVDSPALSATVLPFILRGVNLLGVDSVELPLAQKQQVWNLFANEWALTDIDSLAETIVLAELPAVLAKVLAGGAVGRYVLDLRA</sequence>
<dbReference type="InterPro" id="IPR036291">
    <property type="entry name" value="NAD(P)-bd_dom_sf"/>
</dbReference>
<dbReference type="InterPro" id="IPR011032">
    <property type="entry name" value="GroES-like_sf"/>
</dbReference>
<dbReference type="SUPFAM" id="SSF50129">
    <property type="entry name" value="GroES-like"/>
    <property type="match status" value="1"/>
</dbReference>
<dbReference type="AlphaFoldDB" id="A0A0R2X111"/>
<dbReference type="PANTHER" id="PTHR43677">
    <property type="entry name" value="SHORT-CHAIN DEHYDROGENASE/REDUCTASE"/>
    <property type="match status" value="1"/>
</dbReference>
<name>A0A0R2X111_9GAMM</name>
<evidence type="ECO:0000313" key="3">
    <source>
        <dbReference type="Proteomes" id="UP000052138"/>
    </source>
</evidence>
<organism evidence="2 3">
    <name type="scientific">OM182 bacterium BACL3 MAG-120924-bin41</name>
    <dbReference type="NCBI Taxonomy" id="1655632"/>
    <lineage>
        <taxon>Bacteria</taxon>
        <taxon>Pseudomonadati</taxon>
        <taxon>Pseudomonadota</taxon>
        <taxon>Gammaproteobacteria</taxon>
        <taxon>OMG group</taxon>
        <taxon>OM182 clade</taxon>
    </lineage>
</organism>
<dbReference type="SMART" id="SM00829">
    <property type="entry name" value="PKS_ER"/>
    <property type="match status" value="1"/>
</dbReference>
<dbReference type="CDD" id="cd05280">
    <property type="entry name" value="MDR_yhdh_yhfp"/>
    <property type="match status" value="1"/>
</dbReference>
<reference evidence="2 3" key="1">
    <citation type="submission" date="2015-10" db="EMBL/GenBank/DDBJ databases">
        <title>Metagenome-Assembled Genomes uncover a global brackish microbiome.</title>
        <authorList>
            <person name="Hugerth L.W."/>
            <person name="Larsson J."/>
            <person name="Alneberg J."/>
            <person name="Lindh M.V."/>
            <person name="Legrand C."/>
            <person name="Pinhassi J."/>
            <person name="Andersson A.F."/>
        </authorList>
    </citation>
    <scope>NUCLEOTIDE SEQUENCE [LARGE SCALE GENOMIC DNA]</scope>
    <source>
        <strain evidence="2">BACL3 MAG-120924-bin41</strain>
    </source>
</reference>
<dbReference type="InterPro" id="IPR020843">
    <property type="entry name" value="ER"/>
</dbReference>
<dbReference type="InterPro" id="IPR013154">
    <property type="entry name" value="ADH-like_N"/>
</dbReference>
<dbReference type="InterPro" id="IPR014188">
    <property type="entry name" value="Acrylyl-CoA_reductase_AcuI"/>
</dbReference>
<dbReference type="InterPro" id="IPR051397">
    <property type="entry name" value="Zn-ADH-like_protein"/>
</dbReference>
<dbReference type="EMBL" id="LIDJ01000284">
    <property type="protein sequence ID" value="KRP27483.1"/>
    <property type="molecule type" value="Genomic_DNA"/>
</dbReference>
<proteinExistence type="predicted"/>
<dbReference type="SUPFAM" id="SSF51735">
    <property type="entry name" value="NAD(P)-binding Rossmann-fold domains"/>
    <property type="match status" value="1"/>
</dbReference>
<dbReference type="Gene3D" id="3.40.50.720">
    <property type="entry name" value="NAD(P)-binding Rossmann-like Domain"/>
    <property type="match status" value="1"/>
</dbReference>
<dbReference type="GO" id="GO:0043957">
    <property type="term" value="F:acryloyl-CoA reductase (NADPH) activity"/>
    <property type="evidence" value="ECO:0007669"/>
    <property type="project" value="TreeGrafter"/>
</dbReference>
<dbReference type="NCBIfam" id="TIGR02823">
    <property type="entry name" value="oxido_YhdH"/>
    <property type="match status" value="1"/>
</dbReference>
<dbReference type="Gene3D" id="3.90.180.10">
    <property type="entry name" value="Medium-chain alcohol dehydrogenases, catalytic domain"/>
    <property type="match status" value="1"/>
</dbReference>
<dbReference type="Pfam" id="PF08240">
    <property type="entry name" value="ADH_N"/>
    <property type="match status" value="1"/>
</dbReference>
<gene>
    <name evidence="2" type="ORF">ABS30_08095</name>
</gene>
<protein>
    <submittedName>
        <fullName evidence="2">Quinone oxidoreductase</fullName>
    </submittedName>
</protein>
<dbReference type="PANTHER" id="PTHR43677:SF1">
    <property type="entry name" value="ACRYLYL-COA REDUCTASE ACUI-RELATED"/>
    <property type="match status" value="1"/>
</dbReference>
<dbReference type="Proteomes" id="UP000052138">
    <property type="component" value="Unassembled WGS sequence"/>
</dbReference>
<evidence type="ECO:0000259" key="1">
    <source>
        <dbReference type="SMART" id="SM00829"/>
    </source>
</evidence>
<dbReference type="InterPro" id="IPR013149">
    <property type="entry name" value="ADH-like_C"/>
</dbReference>
<comment type="caution">
    <text evidence="2">The sequence shown here is derived from an EMBL/GenBank/DDBJ whole genome shotgun (WGS) entry which is preliminary data.</text>
</comment>
<feature type="domain" description="Enoyl reductase (ER)" evidence="1">
    <location>
        <begin position="19"/>
        <end position="327"/>
    </location>
</feature>